<dbReference type="Proteomes" id="UP000001551">
    <property type="component" value="Chromosome"/>
</dbReference>
<dbReference type="SUPFAM" id="SSF55931">
    <property type="entry name" value="Glutamine synthetase/guanido kinase"/>
    <property type="match status" value="1"/>
</dbReference>
<gene>
    <name evidence="5" type="ordered locus">Ethha_1097</name>
</gene>
<dbReference type="InterPro" id="IPR040577">
    <property type="entry name" value="Gln-synt_C"/>
</dbReference>
<dbReference type="Pfam" id="PF12437">
    <property type="entry name" value="GSIII_N"/>
    <property type="match status" value="1"/>
</dbReference>
<dbReference type="Pfam" id="PF00120">
    <property type="entry name" value="Gln-synt_C"/>
    <property type="match status" value="1"/>
</dbReference>
<dbReference type="GO" id="GO:0006542">
    <property type="term" value="P:glutamine biosynthetic process"/>
    <property type="evidence" value="ECO:0007669"/>
    <property type="project" value="InterPro"/>
</dbReference>
<dbReference type="Pfam" id="PF18318">
    <property type="entry name" value="Gln-synt_C-ter"/>
    <property type="match status" value="1"/>
</dbReference>
<dbReference type="PANTHER" id="PTHR42974:SF1">
    <property type="entry name" value="TYPE-3 GLUTAMINE SYNTHETASE"/>
    <property type="match status" value="1"/>
</dbReference>
<accession>E6U4M2</accession>
<name>E6U4M2_ETHHY</name>
<comment type="similarity">
    <text evidence="1 2">Belongs to the glutamine synthetase family.</text>
</comment>
<dbReference type="RefSeq" id="WP_013485011.1">
    <property type="nucleotide sequence ID" value="NC_014828.1"/>
</dbReference>
<dbReference type="InterPro" id="IPR022147">
    <property type="entry name" value="GSIII_N"/>
</dbReference>
<keyword evidence="6" id="KW-1185">Reference proteome</keyword>
<dbReference type="PROSITE" id="PS51986">
    <property type="entry name" value="GS_BETA_GRASP"/>
    <property type="match status" value="1"/>
</dbReference>
<organism evidence="5 6">
    <name type="scientific">Ethanoligenens harbinense (strain DSM 18485 / JCM 12961 / CGMCC 1.5033 / YUAN-3)</name>
    <dbReference type="NCBI Taxonomy" id="663278"/>
    <lineage>
        <taxon>Bacteria</taxon>
        <taxon>Bacillati</taxon>
        <taxon>Bacillota</taxon>
        <taxon>Clostridia</taxon>
        <taxon>Eubacteriales</taxon>
        <taxon>Oscillospiraceae</taxon>
        <taxon>Ethanoligenens</taxon>
    </lineage>
</organism>
<dbReference type="InterPro" id="IPR008147">
    <property type="entry name" value="Gln_synt_N"/>
</dbReference>
<proteinExistence type="inferred from homology"/>
<dbReference type="AlphaFoldDB" id="E6U4M2"/>
<dbReference type="PANTHER" id="PTHR42974">
    <property type="entry name" value="GLUTAMINE SYNTHETASE"/>
    <property type="match status" value="1"/>
</dbReference>
<evidence type="ECO:0000259" key="3">
    <source>
        <dbReference type="PROSITE" id="PS51986"/>
    </source>
</evidence>
<dbReference type="InterPro" id="IPR027303">
    <property type="entry name" value="Gln_synth_gly_rich_site"/>
</dbReference>
<dbReference type="PROSITE" id="PS51987">
    <property type="entry name" value="GS_CATALYTIC"/>
    <property type="match status" value="1"/>
</dbReference>
<evidence type="ECO:0000259" key="4">
    <source>
        <dbReference type="PROSITE" id="PS51987"/>
    </source>
</evidence>
<sequence length="698" mass="76064">MGNAKTNPAEIFGKYVFSDAVAKTRLSKATYKSLKKTIELGEPLDTSIADEVAAAIKEWAIDLGATHFTHWFLPMTGLTAEKHDSFISPTGDGKVILSFSGKELIKGEPDASSFPSGGLRETSAARGYTSWDTTSPVFVKEGSLYIPTAFFSYTGEILDKKAPLLRANEALDKQARRVLAAFGKSGVKKVTATVGPEQEYFIVNRDLYNQRLDLVLTGRTLFGAQPPKGQELADQYFGTLRTKIVDFMHDLDERLWELGITAKTKHNEVAPAQHEIALIFDPANVAVDHNQLVLELLQKTAEQHGLAALVHEKPFAGVNGNGKHINWSLSTDEGENLLDPTDDPGKNPQFVIFLAAVIKAVDEYAELLRSSVASAGNDHRLGANEAPPAIISVFVGEELESLIDAVEEGKKFTSPEAKKTNLDVSSLPVITEDKTDRNRTSPFAFTGNKFEFRMCGSYANVAGPAFVLNTIVAEALSQIADRLESTSDIEKASLTLAGEIFKAHKRVIFNGNGYSDEWVAEAEKRGLPNIKNTVLAIKALLDEKNRNVLEKHGVLVGKEIDARYEILLENYAKIINIEALTLVDITFRQLVPAAFKYAKTLSDSIASFKAAGVDVSGNTAYLEKVLGLSKSIVAKAEALKAAAEAAGALETNFDSALAYRENVLSAMNDLRSDIDTLEPIVPADIWPVPVYTDLLFRV</sequence>
<evidence type="ECO:0000313" key="6">
    <source>
        <dbReference type="Proteomes" id="UP000001551"/>
    </source>
</evidence>
<dbReference type="EMBL" id="CP002400">
    <property type="protein sequence ID" value="ADU26650.1"/>
    <property type="molecule type" value="Genomic_DNA"/>
</dbReference>
<dbReference type="SMART" id="SM01230">
    <property type="entry name" value="Gln-synt_C"/>
    <property type="match status" value="1"/>
</dbReference>
<dbReference type="GO" id="GO:0004356">
    <property type="term" value="F:glutamine synthetase activity"/>
    <property type="evidence" value="ECO:0007669"/>
    <property type="project" value="InterPro"/>
</dbReference>
<feature type="domain" description="GS beta-grasp" evidence="3">
    <location>
        <begin position="66"/>
        <end position="155"/>
    </location>
</feature>
<dbReference type="PROSITE" id="PS00181">
    <property type="entry name" value="GLNA_ATP"/>
    <property type="match status" value="1"/>
</dbReference>
<evidence type="ECO:0000256" key="1">
    <source>
        <dbReference type="PROSITE-ProRule" id="PRU01330"/>
    </source>
</evidence>
<dbReference type="eggNOG" id="COG3968">
    <property type="taxonomic scope" value="Bacteria"/>
</dbReference>
<dbReference type="Gene3D" id="3.30.590.10">
    <property type="entry name" value="Glutamine synthetase/guanido kinase, catalytic domain"/>
    <property type="match status" value="1"/>
</dbReference>
<dbReference type="Gene3D" id="1.20.120.1560">
    <property type="match status" value="1"/>
</dbReference>
<evidence type="ECO:0000256" key="2">
    <source>
        <dbReference type="RuleBase" id="RU000384"/>
    </source>
</evidence>
<dbReference type="KEGG" id="eha:Ethha_1097"/>
<dbReference type="InterPro" id="IPR014746">
    <property type="entry name" value="Gln_synth/guanido_kin_cat_dom"/>
</dbReference>
<dbReference type="InterPro" id="IPR052725">
    <property type="entry name" value="GS_Type-3"/>
</dbReference>
<dbReference type="STRING" id="663278.Ethha_1097"/>
<feature type="domain" description="GS catalytic" evidence="4">
    <location>
        <begin position="160"/>
        <end position="590"/>
    </location>
</feature>
<dbReference type="HOGENOM" id="CLU_024307_0_0_9"/>
<reference evidence="5 6" key="1">
    <citation type="submission" date="2010-12" db="EMBL/GenBank/DDBJ databases">
        <title>Complete sequence of Ethanoligenens harbinense YUAN-3.</title>
        <authorList>
            <person name="Lucas S."/>
            <person name="Copeland A."/>
            <person name="Lapidus A."/>
            <person name="Cheng J.-F."/>
            <person name="Bruce D."/>
            <person name="Goodwin L."/>
            <person name="Pitluck S."/>
            <person name="Chertkov O."/>
            <person name="Misra M."/>
            <person name="Detter J.C."/>
            <person name="Han C."/>
            <person name="Tapia R."/>
            <person name="Land M."/>
            <person name="Hauser L."/>
            <person name="Jeffries C."/>
            <person name="Kyrpides N."/>
            <person name="Ivanova N."/>
            <person name="Mikhailova N."/>
            <person name="Wang A."/>
            <person name="Mouttaki H."/>
            <person name="He Z."/>
            <person name="Zhou J."/>
            <person name="Hemme C.L."/>
            <person name="Woyke T."/>
        </authorList>
    </citation>
    <scope>NUCLEOTIDE SEQUENCE [LARGE SCALE GENOMIC DNA]</scope>
    <source>
        <strain evidence="6">DSM 18485 / JCM 12961 / CGMCC 1.5033 / YUAN-3</strain>
    </source>
</reference>
<dbReference type="InterPro" id="IPR008146">
    <property type="entry name" value="Gln_synth_cat_dom"/>
</dbReference>
<protein>
    <submittedName>
        <fullName evidence="5">Glutamine synthetase catalytic region</fullName>
    </submittedName>
</protein>
<evidence type="ECO:0000313" key="5">
    <source>
        <dbReference type="EMBL" id="ADU26650.1"/>
    </source>
</evidence>